<proteinExistence type="predicted"/>
<name>A0A553MSZ4_9TELE</name>
<accession>A0A553MSZ4</accession>
<keyword evidence="3" id="KW-1185">Reference proteome</keyword>
<evidence type="ECO:0000313" key="3">
    <source>
        <dbReference type="Proteomes" id="UP000316079"/>
    </source>
</evidence>
<feature type="region of interest" description="Disordered" evidence="1">
    <location>
        <begin position="47"/>
        <end position="72"/>
    </location>
</feature>
<comment type="caution">
    <text evidence="2">The sequence shown here is derived from an EMBL/GenBank/DDBJ whole genome shotgun (WGS) entry which is preliminary data.</text>
</comment>
<gene>
    <name evidence="2" type="ORF">DNTS_028389</name>
</gene>
<sequence length="72" mass="8261">MLNIMRTVISFRAPISRGIGLLLEADSRPVKKAFHSRTHMWRVRRNEDVSDTVQTPAENGGRYSKTLFPLPH</sequence>
<evidence type="ECO:0000256" key="1">
    <source>
        <dbReference type="SAM" id="MobiDB-lite"/>
    </source>
</evidence>
<evidence type="ECO:0000313" key="2">
    <source>
        <dbReference type="EMBL" id="TRY56275.1"/>
    </source>
</evidence>
<dbReference type="AlphaFoldDB" id="A0A553MSZ4"/>
<dbReference type="EMBL" id="SRMA01027290">
    <property type="protein sequence ID" value="TRY56275.1"/>
    <property type="molecule type" value="Genomic_DNA"/>
</dbReference>
<organism evidence="2 3">
    <name type="scientific">Danionella cerebrum</name>
    <dbReference type="NCBI Taxonomy" id="2873325"/>
    <lineage>
        <taxon>Eukaryota</taxon>
        <taxon>Metazoa</taxon>
        <taxon>Chordata</taxon>
        <taxon>Craniata</taxon>
        <taxon>Vertebrata</taxon>
        <taxon>Euteleostomi</taxon>
        <taxon>Actinopterygii</taxon>
        <taxon>Neopterygii</taxon>
        <taxon>Teleostei</taxon>
        <taxon>Ostariophysi</taxon>
        <taxon>Cypriniformes</taxon>
        <taxon>Danionidae</taxon>
        <taxon>Danioninae</taxon>
        <taxon>Danionella</taxon>
    </lineage>
</organism>
<reference evidence="2 3" key="1">
    <citation type="journal article" date="2019" name="Sci. Data">
        <title>Hybrid genome assembly and annotation of Danionella translucida.</title>
        <authorList>
            <person name="Kadobianskyi M."/>
            <person name="Schulze L."/>
            <person name="Schuelke M."/>
            <person name="Judkewitz B."/>
        </authorList>
    </citation>
    <scope>NUCLEOTIDE SEQUENCE [LARGE SCALE GENOMIC DNA]</scope>
    <source>
        <strain evidence="2 3">Bolton</strain>
    </source>
</reference>
<protein>
    <submittedName>
        <fullName evidence="2">Uncharacterized protein</fullName>
    </submittedName>
</protein>
<dbReference type="Proteomes" id="UP000316079">
    <property type="component" value="Unassembled WGS sequence"/>
</dbReference>
<feature type="non-terminal residue" evidence="2">
    <location>
        <position position="72"/>
    </location>
</feature>